<dbReference type="Proteomes" id="UP001232973">
    <property type="component" value="Unassembled WGS sequence"/>
</dbReference>
<sequence length="182" mass="19925">MERRGGFTIVTARAAIQAKNVVIAAGIWSKAIGEKLNLSIPVRPVRGQILITEPLQPLLKYTMSGMRQTQNGEVLIGYSKEEAGMDRRTTLRVVRQTVQMAIEAVPKLETAKLVRAFSGLRVMPQDGLPILGVIPEHPGLYVAVMHSGYTLSPLVGTVIAEFIVDGQPSISIDEYSITRFLQ</sequence>
<organism evidence="3 4">
    <name type="scientific">Alicyclobacillus cycloheptanicus</name>
    <dbReference type="NCBI Taxonomy" id="1457"/>
    <lineage>
        <taxon>Bacteria</taxon>
        <taxon>Bacillati</taxon>
        <taxon>Bacillota</taxon>
        <taxon>Bacilli</taxon>
        <taxon>Bacillales</taxon>
        <taxon>Alicyclobacillaceae</taxon>
        <taxon>Alicyclobacillus</taxon>
    </lineage>
</organism>
<dbReference type="PANTHER" id="PTHR13847:SF287">
    <property type="entry name" value="FAD-DEPENDENT OXIDOREDUCTASE DOMAIN-CONTAINING PROTEIN 1"/>
    <property type="match status" value="1"/>
</dbReference>
<keyword evidence="1" id="KW-0560">Oxidoreductase</keyword>
<dbReference type="PANTHER" id="PTHR13847">
    <property type="entry name" value="SARCOSINE DEHYDROGENASE-RELATED"/>
    <property type="match status" value="1"/>
</dbReference>
<proteinExistence type="predicted"/>
<evidence type="ECO:0000256" key="1">
    <source>
        <dbReference type="ARBA" id="ARBA00023002"/>
    </source>
</evidence>
<dbReference type="EMBL" id="JAUSTP010000008">
    <property type="protein sequence ID" value="MDQ0189578.1"/>
    <property type="molecule type" value="Genomic_DNA"/>
</dbReference>
<evidence type="ECO:0000259" key="2">
    <source>
        <dbReference type="Pfam" id="PF01266"/>
    </source>
</evidence>
<keyword evidence="4" id="KW-1185">Reference proteome</keyword>
<evidence type="ECO:0000313" key="4">
    <source>
        <dbReference type="Proteomes" id="UP001232973"/>
    </source>
</evidence>
<dbReference type="SUPFAM" id="SSF54373">
    <property type="entry name" value="FAD-linked reductases, C-terminal domain"/>
    <property type="match status" value="1"/>
</dbReference>
<dbReference type="Pfam" id="PF01266">
    <property type="entry name" value="DAO"/>
    <property type="match status" value="1"/>
</dbReference>
<gene>
    <name evidence="3" type="ORF">J2S03_001410</name>
</gene>
<feature type="domain" description="FAD dependent oxidoreductase" evidence="2">
    <location>
        <begin position="5"/>
        <end position="161"/>
    </location>
</feature>
<reference evidence="3 4" key="1">
    <citation type="submission" date="2023-07" db="EMBL/GenBank/DDBJ databases">
        <title>Genomic Encyclopedia of Type Strains, Phase IV (KMG-IV): sequencing the most valuable type-strain genomes for metagenomic binning, comparative biology and taxonomic classification.</title>
        <authorList>
            <person name="Goeker M."/>
        </authorList>
    </citation>
    <scope>NUCLEOTIDE SEQUENCE [LARGE SCALE GENOMIC DNA]</scope>
    <source>
        <strain evidence="3 4">DSM 4006</strain>
    </source>
</reference>
<dbReference type="Gene3D" id="3.50.50.60">
    <property type="entry name" value="FAD/NAD(P)-binding domain"/>
    <property type="match status" value="1"/>
</dbReference>
<dbReference type="InterPro" id="IPR036188">
    <property type="entry name" value="FAD/NAD-bd_sf"/>
</dbReference>
<dbReference type="SUPFAM" id="SSF51905">
    <property type="entry name" value="FAD/NAD(P)-binding domain"/>
    <property type="match status" value="1"/>
</dbReference>
<comment type="caution">
    <text evidence="3">The sequence shown here is derived from an EMBL/GenBank/DDBJ whole genome shotgun (WGS) entry which is preliminary data.</text>
</comment>
<dbReference type="InterPro" id="IPR006076">
    <property type="entry name" value="FAD-dep_OxRdtase"/>
</dbReference>
<evidence type="ECO:0000313" key="3">
    <source>
        <dbReference type="EMBL" id="MDQ0189578.1"/>
    </source>
</evidence>
<accession>A0ABT9XGZ7</accession>
<protein>
    <submittedName>
        <fullName evidence="3">Glycine/D-amino acid oxidase-like deaminating enzyme</fullName>
    </submittedName>
</protein>
<dbReference type="Gene3D" id="3.30.9.10">
    <property type="entry name" value="D-Amino Acid Oxidase, subunit A, domain 2"/>
    <property type="match status" value="1"/>
</dbReference>
<name>A0ABT9XGZ7_9BACL</name>